<accession>A0A2A6ZYS3</accession>
<proteinExistence type="predicted"/>
<gene>
    <name evidence="1" type="ORF">CGS55_10500</name>
</gene>
<dbReference type="AlphaFoldDB" id="A0A2A6ZYS3"/>
<organism evidence="1 2">
    <name type="scientific">Faecalibacterium prausnitzii</name>
    <dbReference type="NCBI Taxonomy" id="853"/>
    <lineage>
        <taxon>Bacteria</taxon>
        <taxon>Bacillati</taxon>
        <taxon>Bacillota</taxon>
        <taxon>Clostridia</taxon>
        <taxon>Eubacteriales</taxon>
        <taxon>Oscillospiraceae</taxon>
        <taxon>Faecalibacterium</taxon>
    </lineage>
</organism>
<name>A0A2A6ZYS3_9FIRM</name>
<evidence type="ECO:0000313" key="1">
    <source>
        <dbReference type="EMBL" id="PDX72020.1"/>
    </source>
</evidence>
<comment type="caution">
    <text evidence="1">The sequence shown here is derived from an EMBL/GenBank/DDBJ whole genome shotgun (WGS) entry which is preliminary data.</text>
</comment>
<dbReference type="EMBL" id="NMTV01000062">
    <property type="protein sequence ID" value="PDX72020.1"/>
    <property type="molecule type" value="Genomic_DNA"/>
</dbReference>
<protein>
    <submittedName>
        <fullName evidence="1">Uncharacterized protein</fullName>
    </submittedName>
</protein>
<sequence>MKAPVGLLSGRAVCVSRWRGFAPTSSAERSKRYFHRRAAMIKVRSELQMLFSSTTPPVKRGFRKARRLF</sequence>
<reference evidence="1 2" key="1">
    <citation type="journal article" date="2017" name="Front. Microbiol.">
        <title>New Insights into the Diversity of the Genus Faecalibacterium.</title>
        <authorList>
            <person name="Benevides L."/>
            <person name="Burman S."/>
            <person name="Martin R."/>
            <person name="Robert V."/>
            <person name="Thomas M."/>
            <person name="Miquel S."/>
            <person name="Chain F."/>
            <person name="Sokol H."/>
            <person name="Bermudez-Humaran L.G."/>
            <person name="Morrison M."/>
            <person name="Langella P."/>
            <person name="Azevedo V.A."/>
            <person name="Chatel J.M."/>
            <person name="Soares S."/>
        </authorList>
    </citation>
    <scope>NUCLEOTIDE SEQUENCE [LARGE SCALE GENOMIC DNA]</scope>
    <source>
        <strain evidence="1 2">CNCM I 4546</strain>
    </source>
</reference>
<evidence type="ECO:0000313" key="2">
    <source>
        <dbReference type="Proteomes" id="UP000219901"/>
    </source>
</evidence>
<dbReference type="Proteomes" id="UP000219901">
    <property type="component" value="Unassembled WGS sequence"/>
</dbReference>